<dbReference type="InterPro" id="IPR044855">
    <property type="entry name" value="CoA-Trfase_III_dom3_sf"/>
</dbReference>
<keyword evidence="3" id="KW-1185">Reference proteome</keyword>
<dbReference type="InterPro" id="IPR050483">
    <property type="entry name" value="CoA-transferase_III_domain"/>
</dbReference>
<evidence type="ECO:0000313" key="3">
    <source>
        <dbReference type="Proteomes" id="UP000285310"/>
    </source>
</evidence>
<name>A0A423PFG9_9GAMM</name>
<dbReference type="AlphaFoldDB" id="A0A423PFG9"/>
<dbReference type="InParanoid" id="A0A423PFG9"/>
<dbReference type="Pfam" id="PF02515">
    <property type="entry name" value="CoA_transf_3"/>
    <property type="match status" value="1"/>
</dbReference>
<dbReference type="PANTHER" id="PTHR48207:SF4">
    <property type="entry name" value="BLL6097 PROTEIN"/>
    <property type="match status" value="1"/>
</dbReference>
<dbReference type="Gene3D" id="3.40.50.10540">
    <property type="entry name" value="Crotonobetainyl-coa:carnitine coa-transferase, domain 1"/>
    <property type="match status" value="1"/>
</dbReference>
<dbReference type="GO" id="GO:0008410">
    <property type="term" value="F:CoA-transferase activity"/>
    <property type="evidence" value="ECO:0007669"/>
    <property type="project" value="TreeGrafter"/>
</dbReference>
<accession>A0A423PFG9</accession>
<dbReference type="SUPFAM" id="SSF89796">
    <property type="entry name" value="CoA-transferase family III (CaiB/BaiF)"/>
    <property type="match status" value="1"/>
</dbReference>
<dbReference type="Proteomes" id="UP000285310">
    <property type="component" value="Unassembled WGS sequence"/>
</dbReference>
<dbReference type="InterPro" id="IPR023606">
    <property type="entry name" value="CoA-Trfase_III_dom_1_sf"/>
</dbReference>
<protein>
    <submittedName>
        <fullName evidence="2">L-carnitine dehydratase/bile acid-inducible protein F</fullName>
    </submittedName>
</protein>
<evidence type="ECO:0000313" key="2">
    <source>
        <dbReference type="EMBL" id="ROO24389.1"/>
    </source>
</evidence>
<dbReference type="EMBL" id="AYKG01000067">
    <property type="protein sequence ID" value="ROO24389.1"/>
    <property type="molecule type" value="Genomic_DNA"/>
</dbReference>
<comment type="caution">
    <text evidence="2">The sequence shown here is derived from an EMBL/GenBank/DDBJ whole genome shotgun (WGS) entry which is preliminary data.</text>
</comment>
<sequence length="423" mass="46329">MLVYERTQVLHFEYRAIYVFNVMQHPLSGYRVIDTTAMVSGPVATQQLADQGADVIKVERPGVGDFTRLAANQRHGMSASYLNNNRNKRSVALDLKSDDGLAAMKRLVAQADVFVQNFRPGVADRMGIGYEALAEINPRLIYVSISGFGDTGPYASRPVYDPLIQGLSGLASIQGGADDARPRLVRTIVPDKLTGYMAAQAITAALLARERGAGGQHVKLSMLDAIIDFLWHSDMNSQTFIGHEMDQAKAASFIDLIYETTTGYISVAVQNDGEWHALTEALERPAWRDDPRFATAADRQDNVDERLRLTQERLADDSAEHWLERLEAHGVPCAPVLTRSQLIENEQIRANGIIVETEHPVVGPLRQARPAARFSAMASPPYRAAPRLGADTREVLADIGYSETDIEALVASGAAVPFDATSE</sequence>
<dbReference type="InterPro" id="IPR003673">
    <property type="entry name" value="CoA-Trfase_fam_III"/>
</dbReference>
<dbReference type="FunCoup" id="A0A423PFG9">
    <property type="interactions" value="1"/>
</dbReference>
<keyword evidence="1" id="KW-0808">Transferase</keyword>
<gene>
    <name evidence="2" type="ORF">SAJA_14355</name>
</gene>
<reference evidence="2 3" key="1">
    <citation type="submission" date="2013-10" db="EMBL/GenBank/DDBJ databases">
        <title>Salinisphaera japonica YTM-1 Genome Sequencing.</title>
        <authorList>
            <person name="Lai Q."/>
            <person name="Li C."/>
            <person name="Shao Z."/>
        </authorList>
    </citation>
    <scope>NUCLEOTIDE SEQUENCE [LARGE SCALE GENOMIC DNA]</scope>
    <source>
        <strain evidence="2 3">YTM-1</strain>
    </source>
</reference>
<dbReference type="PANTHER" id="PTHR48207">
    <property type="entry name" value="SUCCINATE--HYDROXYMETHYLGLUTARATE COA-TRANSFERASE"/>
    <property type="match status" value="1"/>
</dbReference>
<dbReference type="Gene3D" id="3.30.1540.10">
    <property type="entry name" value="formyl-coa transferase, domain 3"/>
    <property type="match status" value="1"/>
</dbReference>
<proteinExistence type="predicted"/>
<evidence type="ECO:0000256" key="1">
    <source>
        <dbReference type="ARBA" id="ARBA00022679"/>
    </source>
</evidence>
<organism evidence="2 3">
    <name type="scientific">Salinisphaera japonica YTM-1</name>
    <dbReference type="NCBI Taxonomy" id="1209778"/>
    <lineage>
        <taxon>Bacteria</taxon>
        <taxon>Pseudomonadati</taxon>
        <taxon>Pseudomonadota</taxon>
        <taxon>Gammaproteobacteria</taxon>
        <taxon>Salinisphaerales</taxon>
        <taxon>Salinisphaeraceae</taxon>
        <taxon>Salinisphaera</taxon>
    </lineage>
</organism>